<keyword evidence="3 7" id="KW-0547">Nucleotide-binding</keyword>
<sequence length="1165" mass="124513">MQFTRLRLSGFKSFVDPTELRIDPGLTGIVGPNGCGKSNVVEALRWVMGENSAKSMRGSGMDDVIFAGTSARPPRNLADVTLTVANEARTAPAAFNDADTLEVSRRIERAAGSAYRINGRDVRAQDVRLLFADAATGAHSPALVSQGRIGVLITAKPAARRAILEEAAGVSGLHTRRKEAEKRLRAAETNLTRVADVIQQLDQRAASLKRQATQATKYRDLSDRIARAEAALFYLRWRAADREASDLDAARGEAGQHVAWLTAQVSERTRAQGEAEAALPALRKAETEAGAALQRLTLARDQMEERERQRAATARRLAAQKDDLDRDLAREREVAGDAQAARARLDAEAETLTKEAAAAVAARQEAQTALDAARVAAEAAQGEADAAAARVAEARAAKTSLDTDRAALARREQRLDAERAALDRESAFAEAEDDGEAALRAAEAAADEAEAALEAAGRAVERAETDSAAARQTAEATRTALNEAERAHGRLDTEAQALARMVAGRDDGERPAIAERVRVAPGLEKALGAALGDDLTAPEEPAADQAGEAADAAPSPRAWRALAPLGEAPSLPAAAEPLAAHVDAPPALARRLAQTGLVADRAAGEALLGQLAPGQRLVSRDGAVWRWDGLVTAADAPAPAAVRLEQRNRLEALRDQLADARATLDRAGRDHGEAQGAVRAAETGEADARRARQAADRAVADARRAQTQAEREAARRAAAAARLAERRQRLDADAADLAEQRRALDARAATVPDLAALDRALAEAKAAADRQRAELADARARADALAAQGAARERRLAAIKTERADWDRRADRAAGHLTGLEERLAKTARDLAIYAEPPADLDDQRRDLIARIEAASAERAAAGDALAAAETAKARADAALKECEGQLAAARETHVRLEANADNASARRRQLAHECGERFACPPSHLPQAMDFGDPDDLPEAAAMAERLDTLKSRRERMGAVNLRAEEELREVAEQRDHLDGERADLEAAIHRLRRGIGELNREGRERLMAAFEQVNRHFADLFTSLFGGGEAHLALVDSDDPLEAGLEIMASPPGKRLQSLSLLSGGEQALTALSLIFAVFVTNPAPICVLDEVDAPLDDANVERFCDLLDHMVERTRTRFLVVTHNAVTMSRVSRLFGVTMPERGVSQLVSVDLDEAEAMAASV</sequence>
<evidence type="ECO:0000259" key="9">
    <source>
        <dbReference type="Pfam" id="PF02463"/>
    </source>
</evidence>
<feature type="compositionally biased region" description="Basic and acidic residues" evidence="8">
    <location>
        <begin position="686"/>
        <end position="697"/>
    </location>
</feature>
<accession>A0A4R2PE45</accession>
<dbReference type="NCBIfam" id="TIGR02168">
    <property type="entry name" value="SMC_prok_B"/>
    <property type="match status" value="1"/>
</dbReference>
<keyword evidence="12" id="KW-1185">Reference proteome</keyword>
<feature type="domain" description="SMC hinge" evidence="10">
    <location>
        <begin position="510"/>
        <end position="607"/>
    </location>
</feature>
<keyword evidence="4 7" id="KW-0067">ATP-binding</keyword>
<evidence type="ECO:0000256" key="2">
    <source>
        <dbReference type="ARBA" id="ARBA00022490"/>
    </source>
</evidence>
<evidence type="ECO:0000313" key="12">
    <source>
        <dbReference type="Proteomes" id="UP000295399"/>
    </source>
</evidence>
<dbReference type="CDD" id="cd03278">
    <property type="entry name" value="ABC_SMC_barmotin"/>
    <property type="match status" value="1"/>
</dbReference>
<dbReference type="Pfam" id="PF06470">
    <property type="entry name" value="SMC_hinge"/>
    <property type="match status" value="1"/>
</dbReference>
<dbReference type="GO" id="GO:0005524">
    <property type="term" value="F:ATP binding"/>
    <property type="evidence" value="ECO:0007669"/>
    <property type="project" value="UniProtKB-UniRule"/>
</dbReference>
<dbReference type="AlphaFoldDB" id="A0A4R2PE45"/>
<protein>
    <recommendedName>
        <fullName evidence="7">Chromosome partition protein Smc</fullName>
    </recommendedName>
</protein>
<dbReference type="InterPro" id="IPR003395">
    <property type="entry name" value="RecF/RecN/SMC_N"/>
</dbReference>
<keyword evidence="2 7" id="KW-0963">Cytoplasm</keyword>
<feature type="coiled-coil region" evidence="7">
    <location>
        <begin position="962"/>
        <end position="1003"/>
    </location>
</feature>
<dbReference type="Gene3D" id="3.40.50.300">
    <property type="entry name" value="P-loop containing nucleotide triphosphate hydrolases"/>
    <property type="match status" value="2"/>
</dbReference>
<feature type="region of interest" description="Disordered" evidence="8">
    <location>
        <begin position="536"/>
        <end position="555"/>
    </location>
</feature>
<feature type="domain" description="RecF/RecN/SMC N-terminal" evidence="9">
    <location>
        <begin position="4"/>
        <end position="1148"/>
    </location>
</feature>
<dbReference type="OrthoDB" id="9808768at2"/>
<feature type="coiled-coil region" evidence="7">
    <location>
        <begin position="866"/>
        <end position="914"/>
    </location>
</feature>
<dbReference type="GO" id="GO:0003677">
    <property type="term" value="F:DNA binding"/>
    <property type="evidence" value="ECO:0007669"/>
    <property type="project" value="UniProtKB-UniRule"/>
</dbReference>
<dbReference type="EMBL" id="SLXO01000007">
    <property type="protein sequence ID" value="TCP33499.1"/>
    <property type="molecule type" value="Genomic_DNA"/>
</dbReference>
<comment type="subcellular location">
    <subcellularLocation>
        <location evidence="1 7">Cytoplasm</location>
    </subcellularLocation>
</comment>
<evidence type="ECO:0000256" key="8">
    <source>
        <dbReference type="SAM" id="MobiDB-lite"/>
    </source>
</evidence>
<dbReference type="InterPro" id="IPR010935">
    <property type="entry name" value="SMC_hinge"/>
</dbReference>
<proteinExistence type="inferred from homology"/>
<dbReference type="PIRSF" id="PIRSF005719">
    <property type="entry name" value="SMC"/>
    <property type="match status" value="1"/>
</dbReference>
<dbReference type="InParanoid" id="A0A4R2PE45"/>
<dbReference type="HAMAP" id="MF_01894">
    <property type="entry name" value="Smc_prok"/>
    <property type="match status" value="1"/>
</dbReference>
<feature type="coiled-coil region" evidence="7">
    <location>
        <begin position="170"/>
        <end position="218"/>
    </location>
</feature>
<evidence type="ECO:0000256" key="6">
    <source>
        <dbReference type="ARBA" id="ARBA00023125"/>
    </source>
</evidence>
<evidence type="ECO:0000256" key="4">
    <source>
        <dbReference type="ARBA" id="ARBA00022840"/>
    </source>
</evidence>
<dbReference type="RefSeq" id="WP_132708777.1">
    <property type="nucleotide sequence ID" value="NZ_JACIGF010000007.1"/>
</dbReference>
<evidence type="ECO:0000313" key="11">
    <source>
        <dbReference type="EMBL" id="TCP33499.1"/>
    </source>
</evidence>
<keyword evidence="6 7" id="KW-0238">DNA-binding</keyword>
<dbReference type="SUPFAM" id="SSF52540">
    <property type="entry name" value="P-loop containing nucleoside triphosphate hydrolases"/>
    <property type="match status" value="2"/>
</dbReference>
<dbReference type="Pfam" id="PF02463">
    <property type="entry name" value="SMC_N"/>
    <property type="match status" value="1"/>
</dbReference>
<dbReference type="GO" id="GO:0016887">
    <property type="term" value="F:ATP hydrolysis activity"/>
    <property type="evidence" value="ECO:0007669"/>
    <property type="project" value="InterPro"/>
</dbReference>
<dbReference type="GO" id="GO:0030261">
    <property type="term" value="P:chromosome condensation"/>
    <property type="evidence" value="ECO:0007669"/>
    <property type="project" value="InterPro"/>
</dbReference>
<gene>
    <name evidence="7" type="primary">smc</name>
    <name evidence="11" type="ORF">EV659_107109</name>
</gene>
<evidence type="ECO:0000256" key="5">
    <source>
        <dbReference type="ARBA" id="ARBA00023054"/>
    </source>
</evidence>
<evidence type="ECO:0000256" key="3">
    <source>
        <dbReference type="ARBA" id="ARBA00022741"/>
    </source>
</evidence>
<feature type="coiled-coil region" evidence="7">
    <location>
        <begin position="314"/>
        <end position="501"/>
    </location>
</feature>
<comment type="similarity">
    <text evidence="7">Belongs to the SMC family.</text>
</comment>
<evidence type="ECO:0000256" key="1">
    <source>
        <dbReference type="ARBA" id="ARBA00004496"/>
    </source>
</evidence>
<comment type="caution">
    <text evidence="11">The sequence shown here is derived from an EMBL/GenBank/DDBJ whole genome shotgun (WGS) entry which is preliminary data.</text>
</comment>
<dbReference type="InterPro" id="IPR027417">
    <property type="entry name" value="P-loop_NTPase"/>
</dbReference>
<reference evidence="11 12" key="1">
    <citation type="submission" date="2019-03" db="EMBL/GenBank/DDBJ databases">
        <title>Genomic Encyclopedia of Type Strains, Phase IV (KMG-IV): sequencing the most valuable type-strain genomes for metagenomic binning, comparative biology and taxonomic classification.</title>
        <authorList>
            <person name="Goeker M."/>
        </authorList>
    </citation>
    <scope>NUCLEOTIDE SEQUENCE [LARGE SCALE GENOMIC DNA]</scope>
    <source>
        <strain evidence="11 12">DSM 2132</strain>
    </source>
</reference>
<dbReference type="FunFam" id="3.40.50.300:FF:000901">
    <property type="entry name" value="Chromosome partition protein Smc"/>
    <property type="match status" value="1"/>
</dbReference>
<dbReference type="InterPro" id="IPR024704">
    <property type="entry name" value="SMC"/>
</dbReference>
<feature type="region of interest" description="Disordered" evidence="8">
    <location>
        <begin position="666"/>
        <end position="697"/>
    </location>
</feature>
<organism evidence="11 12">
    <name type="scientific">Rhodothalassium salexigens DSM 2132</name>
    <dbReference type="NCBI Taxonomy" id="1188247"/>
    <lineage>
        <taxon>Bacteria</taxon>
        <taxon>Pseudomonadati</taxon>
        <taxon>Pseudomonadota</taxon>
        <taxon>Alphaproteobacteria</taxon>
        <taxon>Rhodothalassiales</taxon>
        <taxon>Rhodothalassiaceae</taxon>
        <taxon>Rhodothalassium</taxon>
    </lineage>
</organism>
<feature type="binding site" evidence="7">
    <location>
        <begin position="32"/>
        <end position="39"/>
    </location>
    <ligand>
        <name>ATP</name>
        <dbReference type="ChEBI" id="CHEBI:30616"/>
    </ligand>
</feature>
<dbReference type="GO" id="GO:0007059">
    <property type="term" value="P:chromosome segregation"/>
    <property type="evidence" value="ECO:0007669"/>
    <property type="project" value="UniProtKB-UniRule"/>
</dbReference>
<comment type="subunit">
    <text evidence="7">Homodimer.</text>
</comment>
<dbReference type="GO" id="GO:0005694">
    <property type="term" value="C:chromosome"/>
    <property type="evidence" value="ECO:0007669"/>
    <property type="project" value="InterPro"/>
</dbReference>
<name>A0A4R2PE45_RHOSA</name>
<keyword evidence="5 7" id="KW-0175">Coiled coil</keyword>
<dbReference type="InterPro" id="IPR011890">
    <property type="entry name" value="SMC_prok"/>
</dbReference>
<dbReference type="PANTHER" id="PTHR43977">
    <property type="entry name" value="STRUCTURAL MAINTENANCE OF CHROMOSOMES PROTEIN 3"/>
    <property type="match status" value="1"/>
</dbReference>
<dbReference type="GO" id="GO:0007062">
    <property type="term" value="P:sister chromatid cohesion"/>
    <property type="evidence" value="ECO:0007669"/>
    <property type="project" value="InterPro"/>
</dbReference>
<dbReference type="Proteomes" id="UP000295399">
    <property type="component" value="Unassembled WGS sequence"/>
</dbReference>
<dbReference type="GO" id="GO:0006260">
    <property type="term" value="P:DNA replication"/>
    <property type="evidence" value="ECO:0007669"/>
    <property type="project" value="UniProtKB-UniRule"/>
</dbReference>
<dbReference type="GO" id="GO:0005737">
    <property type="term" value="C:cytoplasm"/>
    <property type="evidence" value="ECO:0007669"/>
    <property type="project" value="UniProtKB-SubCell"/>
</dbReference>
<comment type="domain">
    <text evidence="7">Contains large globular domains required for ATP hydrolysis at each terminus and a third globular domain forming a flexible hinge near the middle of the molecule. These domains are separated by coiled-coil structures.</text>
</comment>
<evidence type="ECO:0000256" key="7">
    <source>
        <dbReference type="HAMAP-Rule" id="MF_01894"/>
    </source>
</evidence>
<comment type="function">
    <text evidence="7">Required for chromosome condensation and partitioning.</text>
</comment>
<evidence type="ECO:0000259" key="10">
    <source>
        <dbReference type="Pfam" id="PF06470"/>
    </source>
</evidence>